<name>A0A251VEB7_HELAN</name>
<dbReference type="Proteomes" id="UP000215914">
    <property type="component" value="Chromosome 3"/>
</dbReference>
<dbReference type="EMBL" id="CM007892">
    <property type="protein sequence ID" value="OTG33001.1"/>
    <property type="molecule type" value="Genomic_DNA"/>
</dbReference>
<proteinExistence type="predicted"/>
<protein>
    <submittedName>
        <fullName evidence="1">Uncharacterized protein</fullName>
    </submittedName>
</protein>
<evidence type="ECO:0000313" key="2">
    <source>
        <dbReference type="Proteomes" id="UP000215914"/>
    </source>
</evidence>
<organism evidence="1 2">
    <name type="scientific">Helianthus annuus</name>
    <name type="common">Common sunflower</name>
    <dbReference type="NCBI Taxonomy" id="4232"/>
    <lineage>
        <taxon>Eukaryota</taxon>
        <taxon>Viridiplantae</taxon>
        <taxon>Streptophyta</taxon>
        <taxon>Embryophyta</taxon>
        <taxon>Tracheophyta</taxon>
        <taxon>Spermatophyta</taxon>
        <taxon>Magnoliopsida</taxon>
        <taxon>eudicotyledons</taxon>
        <taxon>Gunneridae</taxon>
        <taxon>Pentapetalae</taxon>
        <taxon>asterids</taxon>
        <taxon>campanulids</taxon>
        <taxon>Asterales</taxon>
        <taxon>Asteraceae</taxon>
        <taxon>Asteroideae</taxon>
        <taxon>Heliantheae alliance</taxon>
        <taxon>Heliantheae</taxon>
        <taxon>Helianthus</taxon>
    </lineage>
</organism>
<sequence>MHLRPPSPISFVSTNHSPSSSFIFVILISDRDLNHGHGVLKYENVLYFDCPDVKTPWM</sequence>
<reference evidence="2" key="1">
    <citation type="journal article" date="2017" name="Nature">
        <title>The sunflower genome provides insights into oil metabolism, flowering and Asterid evolution.</title>
        <authorList>
            <person name="Badouin H."/>
            <person name="Gouzy J."/>
            <person name="Grassa C.J."/>
            <person name="Murat F."/>
            <person name="Staton S.E."/>
            <person name="Cottret L."/>
            <person name="Lelandais-Briere C."/>
            <person name="Owens G.L."/>
            <person name="Carrere S."/>
            <person name="Mayjonade B."/>
            <person name="Legrand L."/>
            <person name="Gill N."/>
            <person name="Kane N.C."/>
            <person name="Bowers J.E."/>
            <person name="Hubner S."/>
            <person name="Bellec A."/>
            <person name="Berard A."/>
            <person name="Berges H."/>
            <person name="Blanchet N."/>
            <person name="Boniface M.C."/>
            <person name="Brunel D."/>
            <person name="Catrice O."/>
            <person name="Chaidir N."/>
            <person name="Claudel C."/>
            <person name="Donnadieu C."/>
            <person name="Faraut T."/>
            <person name="Fievet G."/>
            <person name="Helmstetter N."/>
            <person name="King M."/>
            <person name="Knapp S.J."/>
            <person name="Lai Z."/>
            <person name="Le Paslier M.C."/>
            <person name="Lippi Y."/>
            <person name="Lorenzon L."/>
            <person name="Mandel J.R."/>
            <person name="Marage G."/>
            <person name="Marchand G."/>
            <person name="Marquand E."/>
            <person name="Bret-Mestries E."/>
            <person name="Morien E."/>
            <person name="Nambeesan S."/>
            <person name="Nguyen T."/>
            <person name="Pegot-Espagnet P."/>
            <person name="Pouilly N."/>
            <person name="Raftis F."/>
            <person name="Sallet E."/>
            <person name="Schiex T."/>
            <person name="Thomas J."/>
            <person name="Vandecasteele C."/>
            <person name="Vares D."/>
            <person name="Vear F."/>
            <person name="Vautrin S."/>
            <person name="Crespi M."/>
            <person name="Mangin B."/>
            <person name="Burke J.M."/>
            <person name="Salse J."/>
            <person name="Munos S."/>
            <person name="Vincourt P."/>
            <person name="Rieseberg L.H."/>
            <person name="Langlade N.B."/>
        </authorList>
    </citation>
    <scope>NUCLEOTIDE SEQUENCE [LARGE SCALE GENOMIC DNA]</scope>
    <source>
        <strain evidence="2">cv. SF193</strain>
    </source>
</reference>
<keyword evidence="2" id="KW-1185">Reference proteome</keyword>
<dbReference type="InParanoid" id="A0A251VEB7"/>
<dbReference type="AlphaFoldDB" id="A0A251VEB7"/>
<gene>
    <name evidence="1" type="ORF">HannXRQ_Chr03g0092741</name>
</gene>
<evidence type="ECO:0000313" key="1">
    <source>
        <dbReference type="EMBL" id="OTG33001.1"/>
    </source>
</evidence>
<accession>A0A251VEB7</accession>